<evidence type="ECO:0000313" key="1">
    <source>
        <dbReference type="EMBL" id="WWM65471.1"/>
    </source>
</evidence>
<evidence type="ECO:0000313" key="2">
    <source>
        <dbReference type="Proteomes" id="UP001372714"/>
    </source>
</evidence>
<dbReference type="RefSeq" id="WP_338544934.1">
    <property type="nucleotide sequence ID" value="NZ_CP145723.1"/>
</dbReference>
<gene>
    <name evidence="1" type="ORF">V6W80_17330</name>
</gene>
<protein>
    <submittedName>
        <fullName evidence="1">Uncharacterized protein</fullName>
    </submittedName>
</protein>
<accession>A0ABZ2FKW0</accession>
<organism evidence="1 2">
    <name type="scientific">Pseudomonas benzopyrenica</name>
    <dbReference type="NCBI Taxonomy" id="2993566"/>
    <lineage>
        <taxon>Bacteria</taxon>
        <taxon>Pseudomonadati</taxon>
        <taxon>Pseudomonadota</taxon>
        <taxon>Gammaproteobacteria</taxon>
        <taxon>Pseudomonadales</taxon>
        <taxon>Pseudomonadaceae</taxon>
        <taxon>Pseudomonas</taxon>
    </lineage>
</organism>
<reference evidence="1 2" key="1">
    <citation type="submission" date="2024-02" db="EMBL/GenBank/DDBJ databases">
        <title>The whole genome sequence of Pseudomonas benzopyrenica MLY92.</title>
        <authorList>
            <person name="Liu Y."/>
        </authorList>
    </citation>
    <scope>NUCLEOTIDE SEQUENCE [LARGE SCALE GENOMIC DNA]</scope>
    <source>
        <strain evidence="1 2">MLY92</strain>
    </source>
</reference>
<proteinExistence type="predicted"/>
<dbReference type="EMBL" id="CP145723">
    <property type="protein sequence ID" value="WWM65471.1"/>
    <property type="molecule type" value="Genomic_DNA"/>
</dbReference>
<name>A0ABZ2FKW0_9PSED</name>
<dbReference type="Proteomes" id="UP001372714">
    <property type="component" value="Chromosome"/>
</dbReference>
<keyword evidence="2" id="KW-1185">Reference proteome</keyword>
<sequence>MNMKQSCKALICAIEGELDGRHCTEEQAAAILDHALPSLTEALARVQSELAEAVGLIEQVLDYNTIGDAKLHRRQLEAFLARHAQAEQQEAREQVLARPEHGVSLDEALALTVDRYSGAMEKLAVIEHQEAQGAQAGEFQREDRYIVIKRKDLEEIENSAELSDLEAHKAVLLLSEALDTLHSHLPVREYLVIESDWPEYEQTWAAIRARVEGRATQPAAGTTSDKYRAELYDEVWQKARDMGYANVTGALVELERMKATQPAAGEPVAWRYVERTSEGYPYAPQFSAKRWQVTPEEYSEEPLYLAPPAAAPVAAGEPVEPKEIGEMTITLRDGVKCFSFEEYSEAYKLPEGLHYLYAAAPAAAHGDEAVRKNATESAIQRACRELPEGWSLQIELERGAGDVTLFNAWDIVVDFGQDFESSISEQFEAAIDAAMRAQGDGGEV</sequence>